<keyword evidence="2" id="KW-1133">Transmembrane helix</keyword>
<dbReference type="RefSeq" id="WP_241551731.1">
    <property type="nucleotide sequence ID" value="NZ_JANCNS010000002.1"/>
</dbReference>
<sequence length="376" mass="43835">MNTGEIIVLFFSVLMCIPTLASITRFDQWWIRGFDFPRIQISFLICVVIIASFIVYDLDETWHWISIGILFLSLVYQLVKIYPYTWFSRKQVLKFNGTDPNGTISLLVSNVLTPNKNYDKLIGLVNKREPDIVLTLESDKTWEKELEVLEKDYEYTVKIPQDNLYGMHLYSKLKLEEINVSYLVQEDIPSIHAYVILRNGKKIRLHCLHPMPPSPTESDTSTNRDAELLMLGRDIDVEKQTTLVIGDLNDVAWSRTTKLFLKLSGMMDPRIGRGFFNTFHADYSLLRWPLDHVFHSKDFTLLDIARESNIGSDHFPMYIKLNHEPTAEVVNEDTEQADHEEEEWAEEKIQNADPLQQKIPFSFPENSQLKRRFLSI</sequence>
<feature type="domain" description="Endonuclease/exonuclease/phosphatase" evidence="3">
    <location>
        <begin position="110"/>
        <end position="314"/>
    </location>
</feature>
<comment type="caution">
    <text evidence="4">The sequence shown here is derived from an EMBL/GenBank/DDBJ whole genome shotgun (WGS) entry which is preliminary data.</text>
</comment>
<dbReference type="EMBL" id="JANCNS010000002">
    <property type="protein sequence ID" value="MCP9199919.1"/>
    <property type="molecule type" value="Genomic_DNA"/>
</dbReference>
<keyword evidence="2" id="KW-0472">Membrane</keyword>
<feature type="transmembrane region" description="Helical" evidence="2">
    <location>
        <begin position="62"/>
        <end position="79"/>
    </location>
</feature>
<reference evidence="4" key="1">
    <citation type="submission" date="2022-07" db="EMBL/GenBank/DDBJ databases">
        <title>Gramela sediminis sp. nov., isolated from deep-sea sediment of the Indian Ocean.</title>
        <authorList>
            <person name="Shi H."/>
        </authorList>
    </citation>
    <scope>NUCLEOTIDE SEQUENCE</scope>
    <source>
        <strain evidence="4">GC03-9</strain>
    </source>
</reference>
<evidence type="ECO:0000313" key="5">
    <source>
        <dbReference type="Proteomes" id="UP001155280"/>
    </source>
</evidence>
<evidence type="ECO:0000256" key="2">
    <source>
        <dbReference type="SAM" id="Phobius"/>
    </source>
</evidence>
<evidence type="ECO:0000256" key="1">
    <source>
        <dbReference type="SAM" id="MobiDB-lite"/>
    </source>
</evidence>
<dbReference type="GO" id="GO:0004519">
    <property type="term" value="F:endonuclease activity"/>
    <property type="evidence" value="ECO:0007669"/>
    <property type="project" value="UniProtKB-KW"/>
</dbReference>
<protein>
    <submittedName>
        <fullName evidence="4">Endonuclease/exonuclease/phosphatase family protein</fullName>
    </submittedName>
</protein>
<evidence type="ECO:0000259" key="3">
    <source>
        <dbReference type="Pfam" id="PF03372"/>
    </source>
</evidence>
<dbReference type="InterPro" id="IPR036691">
    <property type="entry name" value="Endo/exonu/phosph_ase_sf"/>
</dbReference>
<dbReference type="Gene3D" id="3.60.10.10">
    <property type="entry name" value="Endonuclease/exonuclease/phosphatase"/>
    <property type="match status" value="1"/>
</dbReference>
<gene>
    <name evidence="4" type="ORF">MKO06_08380</name>
</gene>
<keyword evidence="5" id="KW-1185">Reference proteome</keyword>
<keyword evidence="4" id="KW-0378">Hydrolase</keyword>
<keyword evidence="2" id="KW-0812">Transmembrane</keyword>
<feature type="region of interest" description="Disordered" evidence="1">
    <location>
        <begin position="333"/>
        <end position="357"/>
    </location>
</feature>
<dbReference type="InterPro" id="IPR005135">
    <property type="entry name" value="Endo/exonuclease/phosphatase"/>
</dbReference>
<evidence type="ECO:0000313" key="4">
    <source>
        <dbReference type="EMBL" id="MCP9199919.1"/>
    </source>
</evidence>
<feature type="transmembrane region" description="Helical" evidence="2">
    <location>
        <begin position="6"/>
        <end position="24"/>
    </location>
</feature>
<dbReference type="Proteomes" id="UP001155280">
    <property type="component" value="Unassembled WGS sequence"/>
</dbReference>
<dbReference type="SUPFAM" id="SSF56219">
    <property type="entry name" value="DNase I-like"/>
    <property type="match status" value="1"/>
</dbReference>
<proteinExistence type="predicted"/>
<name>A0A9X2KWT6_9FLAO</name>
<keyword evidence="4" id="KW-0255">Endonuclease</keyword>
<dbReference type="AlphaFoldDB" id="A0A9X2KWT6"/>
<feature type="compositionally biased region" description="Acidic residues" evidence="1">
    <location>
        <begin position="333"/>
        <end position="345"/>
    </location>
</feature>
<dbReference type="Pfam" id="PF03372">
    <property type="entry name" value="Exo_endo_phos"/>
    <property type="match status" value="1"/>
</dbReference>
<feature type="transmembrane region" description="Helical" evidence="2">
    <location>
        <begin position="36"/>
        <end position="56"/>
    </location>
</feature>
<accession>A0A9X2KWT6</accession>
<organism evidence="4 5">
    <name type="scientific">Christiangramia oceanisediminis</name>
    <dbReference type="NCBI Taxonomy" id="2920386"/>
    <lineage>
        <taxon>Bacteria</taxon>
        <taxon>Pseudomonadati</taxon>
        <taxon>Bacteroidota</taxon>
        <taxon>Flavobacteriia</taxon>
        <taxon>Flavobacteriales</taxon>
        <taxon>Flavobacteriaceae</taxon>
        <taxon>Christiangramia</taxon>
    </lineage>
</organism>
<keyword evidence="4" id="KW-0540">Nuclease</keyword>